<evidence type="ECO:0000313" key="3">
    <source>
        <dbReference type="Proteomes" id="UP000541425"/>
    </source>
</evidence>
<evidence type="ECO:0000256" key="1">
    <source>
        <dbReference type="SAM" id="SignalP"/>
    </source>
</evidence>
<organism evidence="2 3">
    <name type="scientific">Alloprevotella rava</name>
    <dbReference type="NCBI Taxonomy" id="671218"/>
    <lineage>
        <taxon>Bacteria</taxon>
        <taxon>Pseudomonadati</taxon>
        <taxon>Bacteroidota</taxon>
        <taxon>Bacteroidia</taxon>
        <taxon>Bacteroidales</taxon>
        <taxon>Prevotellaceae</taxon>
        <taxon>Alloprevotella</taxon>
    </lineage>
</organism>
<feature type="signal peptide" evidence="1">
    <location>
        <begin position="1"/>
        <end position="20"/>
    </location>
</feature>
<sequence length="126" mass="13979">MKHISYILLTLLLLLPAACADYDDTLDVVKITIKLKIPETYDGPLDGLRVELLNTTASTFVDSTDTQGEAHFTLPAGIYSVRSSAQKTTKDYRYFFNGTLSQVVVTSDSAHTLTLPLTMSRKRIVH</sequence>
<gene>
    <name evidence="2" type="ORF">FHS60_001383</name>
</gene>
<protein>
    <recommendedName>
        <fullName evidence="4">Carboxypeptidase regulatory-like domain-containing protein</fullName>
    </recommendedName>
</protein>
<proteinExistence type="predicted"/>
<comment type="caution">
    <text evidence="2">The sequence shown here is derived from an EMBL/GenBank/DDBJ whole genome shotgun (WGS) entry which is preliminary data.</text>
</comment>
<accession>A0A7W5Y1Q4</accession>
<dbReference type="RefSeq" id="WP_183696658.1">
    <property type="nucleotide sequence ID" value="NZ_JACICA010000006.1"/>
</dbReference>
<dbReference type="Proteomes" id="UP000541425">
    <property type="component" value="Unassembled WGS sequence"/>
</dbReference>
<keyword evidence="1" id="KW-0732">Signal</keyword>
<feature type="chain" id="PRO_5030550709" description="Carboxypeptidase regulatory-like domain-containing protein" evidence="1">
    <location>
        <begin position="21"/>
        <end position="126"/>
    </location>
</feature>
<name>A0A7W5Y1Q4_9BACT</name>
<reference evidence="2 3" key="1">
    <citation type="submission" date="2020-08" db="EMBL/GenBank/DDBJ databases">
        <title>Genomic Encyclopedia of Type Strains, Phase IV (KMG-IV): sequencing the most valuable type-strain genomes for metagenomic binning, comparative biology and taxonomic classification.</title>
        <authorList>
            <person name="Goeker M."/>
        </authorList>
    </citation>
    <scope>NUCLEOTIDE SEQUENCE [LARGE SCALE GENOMIC DNA]</scope>
    <source>
        <strain evidence="2 3">DSM 22548</strain>
    </source>
</reference>
<dbReference type="EMBL" id="JACICA010000006">
    <property type="protein sequence ID" value="MBB3702910.1"/>
    <property type="molecule type" value="Genomic_DNA"/>
</dbReference>
<evidence type="ECO:0000313" key="2">
    <source>
        <dbReference type="EMBL" id="MBB3702910.1"/>
    </source>
</evidence>
<dbReference type="AlphaFoldDB" id="A0A7W5Y1Q4"/>
<evidence type="ECO:0008006" key="4">
    <source>
        <dbReference type="Google" id="ProtNLM"/>
    </source>
</evidence>